<dbReference type="Proteomes" id="UP001652741">
    <property type="component" value="Chromosome ssa01"/>
</dbReference>
<reference evidence="2 3" key="1">
    <citation type="submission" date="2025-05" db="UniProtKB">
        <authorList>
            <consortium name="RefSeq"/>
        </authorList>
    </citation>
    <scope>IDENTIFICATION</scope>
</reference>
<dbReference type="RefSeq" id="XP_045566119.1">
    <property type="nucleotide sequence ID" value="XM_045710163.1"/>
</dbReference>
<dbReference type="GeneID" id="106603467"/>
<evidence type="ECO:0000313" key="2">
    <source>
        <dbReference type="RefSeq" id="XP_014052711.2"/>
    </source>
</evidence>
<keyword evidence="1" id="KW-1185">Reference proteome</keyword>
<organism evidence="1 3">
    <name type="scientific">Salmo salar</name>
    <name type="common">Atlantic salmon</name>
    <dbReference type="NCBI Taxonomy" id="8030"/>
    <lineage>
        <taxon>Eukaryota</taxon>
        <taxon>Metazoa</taxon>
        <taxon>Chordata</taxon>
        <taxon>Craniata</taxon>
        <taxon>Vertebrata</taxon>
        <taxon>Euteleostomi</taxon>
        <taxon>Actinopterygii</taxon>
        <taxon>Neopterygii</taxon>
        <taxon>Teleostei</taxon>
        <taxon>Protacanthopterygii</taxon>
        <taxon>Salmoniformes</taxon>
        <taxon>Salmonidae</taxon>
        <taxon>Salmoninae</taxon>
        <taxon>Salmo</taxon>
    </lineage>
</organism>
<accession>A0ABM3E4Z4</accession>
<sequence>MDVDVKLEEDEREISQTIIWSDSINAWIDYPNSTLSGNTETGYHVGLLKDNSHVHPISPQTTSQGQILRIFPEMTGASDVENRAVKVVYFCKDQDTIGTSEVNSIKERSWHLAPSSDILTGHASAFSGYFEAEINPTSQVSCQTQTQINNELPSDNVNIPSHSTAIHSVLTSPATESGCNLAVSTRPILPEYCEPLNFPSDEEENYNVNLRQRLQCQKTLEDKYIRQCRGSYSRPNLRKFGKYWKDPYAKCKEMGVDFNVGSGAKQKLDLHLLTFGVMLEVSEYARNINRSRPHVIFDILDYNFGLGVQNEQQYDFSNKIEKKLKEMLKMHSKRTPAWLTEVFELPDPKTVKVLEYSLKWAQFYLQNSWSNPTPFDICIKEEPVVGLISPLHVTTESFSTETDVTRCADETAILGPENGRNDICTRYEPDMGIVYPQHVQADTFTSQTDITMGQSLIMPTVEEALRDLYPICKEKGLDIVVKSKYGKAEKLDLHLLTRDVMFELADFASQVCGNWKQIVCEVLEHNFDLDLKSGKTELAEDIMGRLRAVLQRKTGKNGTWRWELENEAFFLKKSRKRKNPAEMSSNQKVTTASLEPKYQMKEVSKRRRLNLMRKKKDMDMFVTKETEGGHFFEVIQIEPHCVKTERISDDTDLALCTDETKQIGNNNVDQSNVTSHTKKMVKAEACYPLCEEIGVDLDVASKPSKNKLEFHLLTNGVIFEVYKYAKIKSYHKKEKRFGYILFDILKYNFDLSLQNQRRNLFQLRINCKVKRMVQKHKPELLGKGEISKEVFILPSVIKSQAKKKTVLSDYFPEKNIEQDARLVYPHHSKDTIAVETVETISTDEAVMLGQDNGPADICIKEESDLHSEVKLVYFCKDQETVRTSEEHLIKDGSWHGSTPSNILTGNVFSLPQSPLPAAESGPFGSKIKSTSQI</sequence>
<gene>
    <name evidence="2 3" type="primary">LOC106603467</name>
</gene>
<proteinExistence type="predicted"/>
<name>A0ABM3E4Z4_SALSA</name>
<dbReference type="RefSeq" id="XP_014052711.2">
    <property type="nucleotide sequence ID" value="XM_014197236.2"/>
</dbReference>
<evidence type="ECO:0000313" key="1">
    <source>
        <dbReference type="Proteomes" id="UP001652741"/>
    </source>
</evidence>
<evidence type="ECO:0000313" key="3">
    <source>
        <dbReference type="RefSeq" id="XP_045566119.1"/>
    </source>
</evidence>
<protein>
    <submittedName>
        <fullName evidence="2 3">Uncharacterized protein LOC106603467</fullName>
    </submittedName>
</protein>